<comment type="similarity">
    <text evidence="2">Belongs to the AAA ATPase family. RarA/MGS1/WRNIP1 subfamily.</text>
</comment>
<evidence type="ECO:0000313" key="9">
    <source>
        <dbReference type="Proteomes" id="UP000217083"/>
    </source>
</evidence>
<evidence type="ECO:0000256" key="5">
    <source>
        <dbReference type="ARBA" id="ARBA00022741"/>
    </source>
</evidence>
<evidence type="ECO:0000313" key="8">
    <source>
        <dbReference type="EMBL" id="OZM57815.1"/>
    </source>
</evidence>
<name>A0A263BVU3_9BACI</name>
<dbReference type="CDD" id="cd18139">
    <property type="entry name" value="HLD_clamp_RarA"/>
    <property type="match status" value="1"/>
</dbReference>
<accession>A0A263BVU3</accession>
<dbReference type="Gene3D" id="1.10.8.60">
    <property type="match status" value="1"/>
</dbReference>
<dbReference type="InterPro" id="IPR051314">
    <property type="entry name" value="AAA_ATPase_RarA/MGS1/WRNIP1"/>
</dbReference>
<evidence type="ECO:0000256" key="2">
    <source>
        <dbReference type="ARBA" id="ARBA00008959"/>
    </source>
</evidence>
<dbReference type="SUPFAM" id="SSF48019">
    <property type="entry name" value="post-AAA+ oligomerization domain-like"/>
    <property type="match status" value="1"/>
</dbReference>
<dbReference type="GO" id="GO:0006261">
    <property type="term" value="P:DNA-templated DNA replication"/>
    <property type="evidence" value="ECO:0007669"/>
    <property type="project" value="TreeGrafter"/>
</dbReference>
<dbReference type="CDD" id="cd00009">
    <property type="entry name" value="AAA"/>
    <property type="match status" value="1"/>
</dbReference>
<dbReference type="GO" id="GO:0000731">
    <property type="term" value="P:DNA synthesis involved in DNA repair"/>
    <property type="evidence" value="ECO:0007669"/>
    <property type="project" value="TreeGrafter"/>
</dbReference>
<dbReference type="GO" id="GO:0003677">
    <property type="term" value="F:DNA binding"/>
    <property type="evidence" value="ECO:0007669"/>
    <property type="project" value="InterPro"/>
</dbReference>
<dbReference type="Pfam" id="PF00004">
    <property type="entry name" value="AAA"/>
    <property type="match status" value="1"/>
</dbReference>
<dbReference type="InterPro" id="IPR003593">
    <property type="entry name" value="AAA+_ATPase"/>
</dbReference>
<comment type="function">
    <text evidence="1">DNA-dependent ATPase that plays important roles in cellular responses to stalled DNA replication processes.</text>
</comment>
<evidence type="ECO:0000256" key="4">
    <source>
        <dbReference type="ARBA" id="ARBA00022705"/>
    </source>
</evidence>
<gene>
    <name evidence="8" type="ORF">CIB95_05490</name>
</gene>
<evidence type="ECO:0000256" key="1">
    <source>
        <dbReference type="ARBA" id="ARBA00002393"/>
    </source>
</evidence>
<reference evidence="9" key="1">
    <citation type="submission" date="2017-08" db="EMBL/GenBank/DDBJ databases">
        <authorList>
            <person name="Huang Z."/>
        </authorList>
    </citation>
    <scope>NUCLEOTIDE SEQUENCE [LARGE SCALE GENOMIC DNA]</scope>
    <source>
        <strain evidence="9">SA5d-4</strain>
    </source>
</reference>
<keyword evidence="5" id="KW-0547">Nucleotide-binding</keyword>
<dbReference type="GO" id="GO:0008047">
    <property type="term" value="F:enzyme activator activity"/>
    <property type="evidence" value="ECO:0007669"/>
    <property type="project" value="TreeGrafter"/>
</dbReference>
<dbReference type="Proteomes" id="UP000217083">
    <property type="component" value="Unassembled WGS sequence"/>
</dbReference>
<evidence type="ECO:0000259" key="7">
    <source>
        <dbReference type="SMART" id="SM00382"/>
    </source>
</evidence>
<protein>
    <recommendedName>
        <fullName evidence="3">Replication-associated recombination protein A</fullName>
    </recommendedName>
</protein>
<sequence length="444" mass="50152">MDLFDVVNNENKEKRGPLANRMRPKSLDEFYGQKHIVGKGTLLRRAIEADQLTPMIFFGPPGTGKTTLAKIIARSTDAIYEQLNAVTAGMSDIRGIMERAKERAKFEEKRTILFIDEIHRFNKAQQDALLPFVEDGTVVLIGATTESPMFEINRALLSRSRLFQFQHLDDNDIEEVLQRALTDKVRGFGKQSISIENEAMKHLVNISNGDARTALNALELAVISTEKDENNVINITLAIAEESIQKRVINYDKNGDNHYDTVSAFIKSIRGSDPDAALYYLAKMLYAGEDPTFICRRLMVHAAEDVGMADPNALLIAQAATHAVTFIGMPEARIPLAEATVYIATAPKSNAVYEGINKAFKIVENERMGEIPLHLRDTHYKGAKELNNGKGYKYPHDYENGFVKQQYLPDHLQHKSFYTPTERGFEKNIKKRLQFFKNEPNENK</sequence>
<dbReference type="GO" id="GO:0017116">
    <property type="term" value="F:single-stranded DNA helicase activity"/>
    <property type="evidence" value="ECO:0007669"/>
    <property type="project" value="TreeGrafter"/>
</dbReference>
<dbReference type="NCBIfam" id="NF009881">
    <property type="entry name" value="PRK13341.1-2"/>
    <property type="match status" value="1"/>
</dbReference>
<dbReference type="InterPro" id="IPR008921">
    <property type="entry name" value="DNA_pol3_clamp-load_cplx_C"/>
</dbReference>
<evidence type="ECO:0000256" key="3">
    <source>
        <dbReference type="ARBA" id="ARBA00020776"/>
    </source>
</evidence>
<dbReference type="SUPFAM" id="SSF52540">
    <property type="entry name" value="P-loop containing nucleoside triphosphate hydrolases"/>
    <property type="match status" value="1"/>
</dbReference>
<dbReference type="InterPro" id="IPR032423">
    <property type="entry name" value="AAA_assoc_2"/>
</dbReference>
<feature type="domain" description="AAA+ ATPase" evidence="7">
    <location>
        <begin position="51"/>
        <end position="172"/>
    </location>
</feature>
<dbReference type="Pfam" id="PF12002">
    <property type="entry name" value="MgsA_C"/>
    <property type="match status" value="1"/>
</dbReference>
<dbReference type="InterPro" id="IPR027417">
    <property type="entry name" value="P-loop_NTPase"/>
</dbReference>
<dbReference type="SMART" id="SM00382">
    <property type="entry name" value="AAA"/>
    <property type="match status" value="1"/>
</dbReference>
<dbReference type="Gene3D" id="1.10.3710.10">
    <property type="entry name" value="DNA polymerase III clamp loader subunits, C-terminal domain"/>
    <property type="match status" value="1"/>
</dbReference>
<keyword evidence="9" id="KW-1185">Reference proteome</keyword>
<dbReference type="FunFam" id="1.10.3710.10:FF:000003">
    <property type="entry name" value="ATPase, AAA family protein"/>
    <property type="match status" value="1"/>
</dbReference>
<dbReference type="FunFam" id="1.10.8.60:FF:000029">
    <property type="entry name" value="Replication-associated recombination protein A"/>
    <property type="match status" value="1"/>
</dbReference>
<proteinExistence type="inferred from homology"/>
<dbReference type="RefSeq" id="WP_094922959.1">
    <property type="nucleotide sequence ID" value="NZ_NPIA01000002.1"/>
</dbReference>
<dbReference type="InterPro" id="IPR003959">
    <property type="entry name" value="ATPase_AAA_core"/>
</dbReference>
<keyword evidence="6" id="KW-0067">ATP-binding</keyword>
<dbReference type="Pfam" id="PF16193">
    <property type="entry name" value="AAA_assoc_2"/>
    <property type="match status" value="1"/>
</dbReference>
<reference evidence="8 9" key="2">
    <citation type="submission" date="2017-09" db="EMBL/GenBank/DDBJ databases">
        <title>Bacillus patelloidae sp. nov., isolated from the intestinal tract of a marine limpet.</title>
        <authorList>
            <person name="Liu R."/>
            <person name="Dong C."/>
            <person name="Shao Z."/>
        </authorList>
    </citation>
    <scope>NUCLEOTIDE SEQUENCE [LARGE SCALE GENOMIC DNA]</scope>
    <source>
        <strain evidence="8 9">SA5d-4</strain>
    </source>
</reference>
<dbReference type="Gene3D" id="3.40.50.300">
    <property type="entry name" value="P-loop containing nucleotide triphosphate hydrolases"/>
    <property type="match status" value="1"/>
</dbReference>
<dbReference type="AlphaFoldDB" id="A0A263BVU3"/>
<comment type="caution">
    <text evidence="8">The sequence shown here is derived from an EMBL/GenBank/DDBJ whole genome shotgun (WGS) entry which is preliminary data.</text>
</comment>
<dbReference type="EMBL" id="NPIA01000002">
    <property type="protein sequence ID" value="OZM57815.1"/>
    <property type="molecule type" value="Genomic_DNA"/>
</dbReference>
<dbReference type="FunFam" id="3.40.50.300:FF:000137">
    <property type="entry name" value="Replication-associated recombination protein A"/>
    <property type="match status" value="1"/>
</dbReference>
<evidence type="ECO:0000256" key="6">
    <source>
        <dbReference type="ARBA" id="ARBA00022840"/>
    </source>
</evidence>
<dbReference type="InterPro" id="IPR021886">
    <property type="entry name" value="MgsA_C"/>
</dbReference>
<dbReference type="GO" id="GO:0016887">
    <property type="term" value="F:ATP hydrolysis activity"/>
    <property type="evidence" value="ECO:0007669"/>
    <property type="project" value="InterPro"/>
</dbReference>
<dbReference type="Gene3D" id="1.20.272.10">
    <property type="match status" value="1"/>
</dbReference>
<dbReference type="PANTHER" id="PTHR13779:SF7">
    <property type="entry name" value="ATPASE WRNIP1"/>
    <property type="match status" value="1"/>
</dbReference>
<dbReference type="GO" id="GO:0005524">
    <property type="term" value="F:ATP binding"/>
    <property type="evidence" value="ECO:0007669"/>
    <property type="project" value="UniProtKB-KW"/>
</dbReference>
<keyword evidence="4" id="KW-0235">DNA replication</keyword>
<organism evidence="8 9">
    <name type="scientific">Lottiidibacillus patelloidae</name>
    <dbReference type="NCBI Taxonomy" id="2670334"/>
    <lineage>
        <taxon>Bacteria</taxon>
        <taxon>Bacillati</taxon>
        <taxon>Bacillota</taxon>
        <taxon>Bacilli</taxon>
        <taxon>Bacillales</taxon>
        <taxon>Bacillaceae</taxon>
        <taxon>Lottiidibacillus</taxon>
    </lineage>
</organism>
<dbReference type="PANTHER" id="PTHR13779">
    <property type="entry name" value="WERNER HELICASE-INTERACTING PROTEIN 1 FAMILY MEMBER"/>
    <property type="match status" value="1"/>
</dbReference>
<dbReference type="FunFam" id="1.20.272.10:FF:000001">
    <property type="entry name" value="Putative AAA family ATPase"/>
    <property type="match status" value="1"/>
</dbReference>